<dbReference type="Proteomes" id="UP000602653">
    <property type="component" value="Chromosome"/>
</dbReference>
<dbReference type="EMBL" id="CP070228">
    <property type="protein sequence ID" value="QRV02112.1"/>
    <property type="molecule type" value="Genomic_DNA"/>
</dbReference>
<accession>A0ABX7IH19</accession>
<gene>
    <name evidence="1" type="ORF">JTE88_08570</name>
</gene>
<protein>
    <submittedName>
        <fullName evidence="1">YbjN domain-containing protein</fullName>
    </submittedName>
</protein>
<keyword evidence="2" id="KW-1185">Reference proteome</keyword>
<reference evidence="1 2" key="1">
    <citation type="submission" date="2021-02" db="EMBL/GenBank/DDBJ databases">
        <title>Complete Genome Sequence of Arcanobacterium phocisimile strain DSM 26142T from a harbour seal.</title>
        <authorList>
            <person name="Borowiak M."/>
            <person name="Alssahen M."/>
            <person name="Malorny B."/>
            <person name="Laemmler C."/>
            <person name="Siebert U."/>
            <person name="Ploetz M."/>
            <person name="Abdulmawjood A."/>
        </authorList>
    </citation>
    <scope>NUCLEOTIDE SEQUENCE [LARGE SCALE GENOMIC DNA]</scope>
    <source>
        <strain evidence="1 2">DSM 26142</strain>
    </source>
</reference>
<dbReference type="InterPro" id="IPR019660">
    <property type="entry name" value="Put_sensory_transdc_reg_YbjN"/>
</dbReference>
<dbReference type="RefSeq" id="WP_204424372.1">
    <property type="nucleotide sequence ID" value="NZ_CP070228.1"/>
</dbReference>
<sequence length="147" mass="16624">MLPEVTHDRVKLLLEAEELKYEVTDDERLVVHFESLIAFMRVTENLLLITGLWRADIVAQEDVEQAYLLVNKINTERTLPKAYVEDPTEEGSGSIVFEFNLPIDDGLSDEQLQAAFRNAMGSFFGAEAELAEALPHLVTWTVEDQGE</sequence>
<name>A0ABX7IH19_9ACTO</name>
<organism evidence="1 2">
    <name type="scientific">Arcanobacterium phocisimile</name>
    <dbReference type="NCBI Taxonomy" id="1302235"/>
    <lineage>
        <taxon>Bacteria</taxon>
        <taxon>Bacillati</taxon>
        <taxon>Actinomycetota</taxon>
        <taxon>Actinomycetes</taxon>
        <taxon>Actinomycetales</taxon>
        <taxon>Actinomycetaceae</taxon>
        <taxon>Arcanobacterium</taxon>
    </lineage>
</organism>
<evidence type="ECO:0000313" key="2">
    <source>
        <dbReference type="Proteomes" id="UP000602653"/>
    </source>
</evidence>
<evidence type="ECO:0000313" key="1">
    <source>
        <dbReference type="EMBL" id="QRV02112.1"/>
    </source>
</evidence>
<proteinExistence type="predicted"/>
<dbReference type="Pfam" id="PF10722">
    <property type="entry name" value="YbjN"/>
    <property type="match status" value="1"/>
</dbReference>